<evidence type="ECO:0000313" key="3">
    <source>
        <dbReference type="Proteomes" id="UP000008363"/>
    </source>
</evidence>
<comment type="caution">
    <text evidence="2">The sequence shown here is derived from an EMBL/GenBank/DDBJ whole genome shotgun (WGS) entry which is preliminary data.</text>
</comment>
<organism evidence="2 3">
    <name type="scientific">Gordonia rhizosphera NBRC 16068</name>
    <dbReference type="NCBI Taxonomy" id="1108045"/>
    <lineage>
        <taxon>Bacteria</taxon>
        <taxon>Bacillati</taxon>
        <taxon>Actinomycetota</taxon>
        <taxon>Actinomycetes</taxon>
        <taxon>Mycobacteriales</taxon>
        <taxon>Gordoniaceae</taxon>
        <taxon>Gordonia</taxon>
    </lineage>
</organism>
<evidence type="ECO:0000256" key="1">
    <source>
        <dbReference type="SAM" id="MobiDB-lite"/>
    </source>
</evidence>
<sequence>MDTRTAGFRRMQGATVALGIGAIAVVGTTSALAYADTHHSTTGGSVTTTGSDGSAEYGESSSDDSGGTFQGWNNQAPAVSPGFGSSHGQSSGS</sequence>
<dbReference type="EMBL" id="BAHC01000135">
    <property type="protein sequence ID" value="GAB91485.1"/>
    <property type="molecule type" value="Genomic_DNA"/>
</dbReference>
<gene>
    <name evidence="2" type="ORF">GORHZ_135_00330</name>
</gene>
<feature type="compositionally biased region" description="Low complexity" evidence="1">
    <location>
        <begin position="40"/>
        <end position="67"/>
    </location>
</feature>
<reference evidence="2 3" key="1">
    <citation type="submission" date="2012-08" db="EMBL/GenBank/DDBJ databases">
        <title>Whole genome shotgun sequence of Gordonia rhizosphera NBRC 16068.</title>
        <authorList>
            <person name="Takarada H."/>
            <person name="Isaki S."/>
            <person name="Hosoyama A."/>
            <person name="Tsuchikane K."/>
            <person name="Katsumata H."/>
            <person name="Baba S."/>
            <person name="Ohji S."/>
            <person name="Yamazaki S."/>
            <person name="Fujita N."/>
        </authorList>
    </citation>
    <scope>NUCLEOTIDE SEQUENCE [LARGE SCALE GENOMIC DNA]</scope>
    <source>
        <strain evidence="2 3">NBRC 16068</strain>
    </source>
</reference>
<dbReference type="AlphaFoldDB" id="K6VX40"/>
<protein>
    <submittedName>
        <fullName evidence="2">Uncharacterized protein</fullName>
    </submittedName>
</protein>
<dbReference type="OrthoDB" id="9922059at2"/>
<proteinExistence type="predicted"/>
<accession>K6VX40</accession>
<dbReference type="Proteomes" id="UP000008363">
    <property type="component" value="Unassembled WGS sequence"/>
</dbReference>
<dbReference type="RefSeq" id="WP_006334983.1">
    <property type="nucleotide sequence ID" value="NZ_BAHC01000135.1"/>
</dbReference>
<feature type="compositionally biased region" description="Low complexity" evidence="1">
    <location>
        <begin position="80"/>
        <end position="93"/>
    </location>
</feature>
<evidence type="ECO:0000313" key="2">
    <source>
        <dbReference type="EMBL" id="GAB91485.1"/>
    </source>
</evidence>
<name>K6VX40_9ACTN</name>
<dbReference type="STRING" id="1108045.GORHZ_135_00330"/>
<keyword evidence="3" id="KW-1185">Reference proteome</keyword>
<feature type="region of interest" description="Disordered" evidence="1">
    <location>
        <begin position="36"/>
        <end position="93"/>
    </location>
</feature>